<reference evidence="2 3" key="1">
    <citation type="submission" date="2019-05" db="EMBL/GenBank/DDBJ databases">
        <title>Mikania micrantha, genome provides insights into the molecular mechanism of rapid growth.</title>
        <authorList>
            <person name="Liu B."/>
        </authorList>
    </citation>
    <scope>NUCLEOTIDE SEQUENCE [LARGE SCALE GENOMIC DNA]</scope>
    <source>
        <strain evidence="2">NLD-2019</strain>
        <tissue evidence="2">Leaf</tissue>
    </source>
</reference>
<evidence type="ECO:0000256" key="1">
    <source>
        <dbReference type="SAM" id="MobiDB-lite"/>
    </source>
</evidence>
<feature type="compositionally biased region" description="Low complexity" evidence="1">
    <location>
        <begin position="1"/>
        <end position="11"/>
    </location>
</feature>
<name>A0A5N6LEI1_9ASTR</name>
<dbReference type="Proteomes" id="UP000326396">
    <property type="component" value="Unassembled WGS sequence"/>
</dbReference>
<evidence type="ECO:0000313" key="3">
    <source>
        <dbReference type="Proteomes" id="UP000326396"/>
    </source>
</evidence>
<comment type="caution">
    <text evidence="2">The sequence shown here is derived from an EMBL/GenBank/DDBJ whole genome shotgun (WGS) entry which is preliminary data.</text>
</comment>
<gene>
    <name evidence="2" type="ORF">E3N88_43633</name>
</gene>
<proteinExistence type="predicted"/>
<protein>
    <submittedName>
        <fullName evidence="2">Uncharacterized protein</fullName>
    </submittedName>
</protein>
<sequence length="182" mass="20080">MPPQHSNNNNNVDDDGDDIPPGFGPGAAASASRDEDDLPEFSFSGRSSGQKIPAQVGFGSKHTQSNPSRPVEQMRQLIHRYGQTANGDDEDDDMPEWQPHHHQNPHAPEGPPAYYMQQPPPSGLLTVNQIRQPIGQVMRPNMTIQPHVNVLQNVVRWPPPSGPPDAAVPGPYYDGRWRSRGF</sequence>
<feature type="region of interest" description="Disordered" evidence="1">
    <location>
        <begin position="1"/>
        <end position="112"/>
    </location>
</feature>
<dbReference type="OrthoDB" id="1884872at2759"/>
<dbReference type="AlphaFoldDB" id="A0A5N6LEI1"/>
<dbReference type="EMBL" id="SZYD01001333">
    <property type="protein sequence ID" value="KAD0845382.1"/>
    <property type="molecule type" value="Genomic_DNA"/>
</dbReference>
<organism evidence="2 3">
    <name type="scientific">Mikania micrantha</name>
    <name type="common">bitter vine</name>
    <dbReference type="NCBI Taxonomy" id="192012"/>
    <lineage>
        <taxon>Eukaryota</taxon>
        <taxon>Viridiplantae</taxon>
        <taxon>Streptophyta</taxon>
        <taxon>Embryophyta</taxon>
        <taxon>Tracheophyta</taxon>
        <taxon>Spermatophyta</taxon>
        <taxon>Magnoliopsida</taxon>
        <taxon>eudicotyledons</taxon>
        <taxon>Gunneridae</taxon>
        <taxon>Pentapetalae</taxon>
        <taxon>asterids</taxon>
        <taxon>campanulids</taxon>
        <taxon>Asterales</taxon>
        <taxon>Asteraceae</taxon>
        <taxon>Asteroideae</taxon>
        <taxon>Heliantheae alliance</taxon>
        <taxon>Eupatorieae</taxon>
        <taxon>Mikania</taxon>
    </lineage>
</organism>
<evidence type="ECO:0000313" key="2">
    <source>
        <dbReference type="EMBL" id="KAD0845382.1"/>
    </source>
</evidence>
<accession>A0A5N6LEI1</accession>
<keyword evidence="3" id="KW-1185">Reference proteome</keyword>